<evidence type="ECO:0000313" key="2">
    <source>
        <dbReference type="Proteomes" id="UP001060245"/>
    </source>
</evidence>
<protein>
    <submittedName>
        <fullName evidence="1">Uncharacterized protein</fullName>
    </submittedName>
</protein>
<name>A0ACD4B8K1_MICMQ</name>
<sequence>MAEWLTYREAATRTHRSIRSINRWRRGGMPMEWQKRDGQRVRVVRLDILLAWWRERLNSDPAHQYRLRKMRNQHDTQHAE</sequence>
<gene>
    <name evidence="1" type="ORF">NMQ05_04555</name>
</gene>
<accession>A0ACD4B8K1</accession>
<evidence type="ECO:0000313" key="1">
    <source>
        <dbReference type="EMBL" id="UTT53859.1"/>
    </source>
</evidence>
<dbReference type="Proteomes" id="UP001060245">
    <property type="component" value="Chromosome"/>
</dbReference>
<keyword evidence="2" id="KW-1185">Reference proteome</keyword>
<organism evidence="1 2">
    <name type="scientific">Microbacterium maritypicum</name>
    <name type="common">Microbacterium liquefaciens</name>
    <dbReference type="NCBI Taxonomy" id="33918"/>
    <lineage>
        <taxon>Bacteria</taxon>
        <taxon>Bacillati</taxon>
        <taxon>Actinomycetota</taxon>
        <taxon>Actinomycetes</taxon>
        <taxon>Micrococcales</taxon>
        <taxon>Microbacteriaceae</taxon>
        <taxon>Microbacterium</taxon>
    </lineage>
</organism>
<reference evidence="1" key="1">
    <citation type="submission" date="2022-07" db="EMBL/GenBank/DDBJ databases">
        <title>Complete genome of DND4.</title>
        <authorList>
            <person name="Cao G."/>
        </authorList>
    </citation>
    <scope>NUCLEOTIDE SEQUENCE</scope>
    <source>
        <strain evidence="1">DND4</strain>
    </source>
</reference>
<dbReference type="EMBL" id="CP101471">
    <property type="protein sequence ID" value="UTT53859.1"/>
    <property type="molecule type" value="Genomic_DNA"/>
</dbReference>
<proteinExistence type="predicted"/>